<dbReference type="KEGG" id="mno:Mnod_5713"/>
<evidence type="ECO:0000313" key="2">
    <source>
        <dbReference type="EMBL" id="ACL60543.1"/>
    </source>
</evidence>
<dbReference type="HOGENOM" id="CLU_1747506_0_0_5"/>
<reference evidence="2 3" key="1">
    <citation type="submission" date="2009-01" db="EMBL/GenBank/DDBJ databases">
        <title>Complete sequence of chromosome of Methylobacterium nodulans ORS 2060.</title>
        <authorList>
            <consortium name="US DOE Joint Genome Institute"/>
            <person name="Lucas S."/>
            <person name="Copeland A."/>
            <person name="Lapidus A."/>
            <person name="Glavina del Rio T."/>
            <person name="Dalin E."/>
            <person name="Tice H."/>
            <person name="Bruce D."/>
            <person name="Goodwin L."/>
            <person name="Pitluck S."/>
            <person name="Sims D."/>
            <person name="Brettin T."/>
            <person name="Detter J.C."/>
            <person name="Han C."/>
            <person name="Larimer F."/>
            <person name="Land M."/>
            <person name="Hauser L."/>
            <person name="Kyrpides N."/>
            <person name="Ivanova N."/>
            <person name="Marx C.J."/>
            <person name="Richardson P."/>
        </authorList>
    </citation>
    <scope>NUCLEOTIDE SEQUENCE [LARGE SCALE GENOMIC DNA]</scope>
    <source>
        <strain evidence="3">LMG 21967 / CNCM I-2342 / ORS 2060</strain>
    </source>
</reference>
<name>B8IQN1_METNO</name>
<evidence type="ECO:0000256" key="1">
    <source>
        <dbReference type="SAM" id="Coils"/>
    </source>
</evidence>
<sequence length="149" mass="16795">MGVPDFAAEERLLHQLEREIRAMTERVKQMLREKGRPDLLAELERNLRDVETGVSQARSAWHSISPAQRRVLEALGDGRRLVREGSSRTVYEAHGKPHALRRVARLATVRNLAARGLVDWDGGAFDPERRAVLSERGRFVLAKGRPGSL</sequence>
<dbReference type="OrthoDB" id="8009241at2"/>
<protein>
    <submittedName>
        <fullName evidence="2">Uncharacterized protein</fullName>
    </submittedName>
</protein>
<keyword evidence="1" id="KW-0175">Coiled coil</keyword>
<accession>B8IQN1</accession>
<dbReference type="AlphaFoldDB" id="B8IQN1"/>
<organism evidence="2 3">
    <name type="scientific">Methylobacterium nodulans (strain LMG 21967 / CNCM I-2342 / ORS 2060)</name>
    <dbReference type="NCBI Taxonomy" id="460265"/>
    <lineage>
        <taxon>Bacteria</taxon>
        <taxon>Pseudomonadati</taxon>
        <taxon>Pseudomonadota</taxon>
        <taxon>Alphaproteobacteria</taxon>
        <taxon>Hyphomicrobiales</taxon>
        <taxon>Methylobacteriaceae</taxon>
        <taxon>Methylobacterium</taxon>
    </lineage>
</organism>
<feature type="coiled-coil region" evidence="1">
    <location>
        <begin position="6"/>
        <end position="60"/>
    </location>
</feature>
<proteinExistence type="predicted"/>
<dbReference type="EMBL" id="CP001349">
    <property type="protein sequence ID" value="ACL60543.1"/>
    <property type="molecule type" value="Genomic_DNA"/>
</dbReference>
<keyword evidence="3" id="KW-1185">Reference proteome</keyword>
<gene>
    <name evidence="2" type="ordered locus">Mnod_5713</name>
</gene>
<dbReference type="RefSeq" id="WP_015932144.1">
    <property type="nucleotide sequence ID" value="NC_011894.1"/>
</dbReference>
<evidence type="ECO:0000313" key="3">
    <source>
        <dbReference type="Proteomes" id="UP000008207"/>
    </source>
</evidence>
<dbReference type="Proteomes" id="UP000008207">
    <property type="component" value="Chromosome"/>
</dbReference>
<dbReference type="eggNOG" id="ENOG503441R">
    <property type="taxonomic scope" value="Bacteria"/>
</dbReference>